<evidence type="ECO:0000256" key="5">
    <source>
        <dbReference type="SAM" id="MobiDB-lite"/>
    </source>
</evidence>
<organism evidence="7">
    <name type="scientific">Clastoptera arizonana</name>
    <name type="common">Arizona spittle bug</name>
    <dbReference type="NCBI Taxonomy" id="38151"/>
    <lineage>
        <taxon>Eukaryota</taxon>
        <taxon>Metazoa</taxon>
        <taxon>Ecdysozoa</taxon>
        <taxon>Arthropoda</taxon>
        <taxon>Hexapoda</taxon>
        <taxon>Insecta</taxon>
        <taxon>Pterygota</taxon>
        <taxon>Neoptera</taxon>
        <taxon>Paraneoptera</taxon>
        <taxon>Hemiptera</taxon>
        <taxon>Auchenorrhyncha</taxon>
        <taxon>Cercopoidea</taxon>
        <taxon>Clastopteridae</taxon>
        <taxon>Clastoptera</taxon>
    </lineage>
</organism>
<accession>A0A1B6E5K8</accession>
<dbReference type="InterPro" id="IPR051965">
    <property type="entry name" value="ChromReg_NeuronalGeneExpr"/>
</dbReference>
<protein>
    <recommendedName>
        <fullName evidence="6">HMG box domain-containing protein</fullName>
    </recommendedName>
</protein>
<keyword evidence="4" id="KW-0175">Coiled coil</keyword>
<evidence type="ECO:0000256" key="3">
    <source>
        <dbReference type="PROSITE-ProRule" id="PRU00267"/>
    </source>
</evidence>
<dbReference type="SUPFAM" id="SSF57667">
    <property type="entry name" value="beta-beta-alpha zinc fingers"/>
    <property type="match status" value="1"/>
</dbReference>
<dbReference type="Pfam" id="PF09011">
    <property type="entry name" value="HMG_box_2"/>
    <property type="match status" value="1"/>
</dbReference>
<evidence type="ECO:0000256" key="4">
    <source>
        <dbReference type="SAM" id="Coils"/>
    </source>
</evidence>
<keyword evidence="2 3" id="KW-0539">Nucleus</keyword>
<dbReference type="SUPFAM" id="SSF47095">
    <property type="entry name" value="HMG-box"/>
    <property type="match status" value="1"/>
</dbReference>
<keyword evidence="1 3" id="KW-0238">DNA-binding</keyword>
<dbReference type="GO" id="GO:0003677">
    <property type="term" value="F:DNA binding"/>
    <property type="evidence" value="ECO:0007669"/>
    <property type="project" value="UniProtKB-UniRule"/>
</dbReference>
<proteinExistence type="predicted"/>
<dbReference type="PROSITE" id="PS50118">
    <property type="entry name" value="HMG_BOX_2"/>
    <property type="match status" value="1"/>
</dbReference>
<dbReference type="EMBL" id="GEDC01004100">
    <property type="protein sequence ID" value="JAS33198.1"/>
    <property type="molecule type" value="Transcribed_RNA"/>
</dbReference>
<dbReference type="InterPro" id="IPR036236">
    <property type="entry name" value="Znf_C2H2_sf"/>
</dbReference>
<dbReference type="SMART" id="SM00398">
    <property type="entry name" value="HMG"/>
    <property type="match status" value="1"/>
</dbReference>
<feature type="coiled-coil region" evidence="4">
    <location>
        <begin position="239"/>
        <end position="266"/>
    </location>
</feature>
<dbReference type="PANTHER" id="PTHR46040:SF3">
    <property type="entry name" value="HIGH MOBILITY GROUP PROTEIN 2"/>
    <property type="match status" value="1"/>
</dbReference>
<dbReference type="GO" id="GO:0010468">
    <property type="term" value="P:regulation of gene expression"/>
    <property type="evidence" value="ECO:0007669"/>
    <property type="project" value="TreeGrafter"/>
</dbReference>
<feature type="compositionally biased region" description="Basic residues" evidence="5">
    <location>
        <begin position="176"/>
        <end position="190"/>
    </location>
</feature>
<dbReference type="InterPro" id="IPR009071">
    <property type="entry name" value="HMG_box_dom"/>
</dbReference>
<sequence>MEDEVGGPLISRNVQQYAISSYPNLHFESTEKNENIKETDDILKNGILIENSTGTFEYISLTEALSSGVGGLNLSVDDFRNVAAQLLITQRLVSNSIDLKGEISLSSASEDISSQKLESIAEVSETTESEAEESKSSCKESFKKIECNEESHTTSTVNLSESTNSDSSIQSLPKTQVKKKGGWPKGRKRKPESETRPPKAPSTGYVFYLNEKRKQPNFKNVPFHEVTKILGNEWSNLDLEEKKSYLERAEEDKKRYKEELKVYRNSEAYQAYLRRKRIKSFQANGTEESDIDATDEIEEEDSEELYCRVCDQWFITLHNKKEHLLGRMHFQAISQFGGNRQRLVSNVCSSLSLEESSLDATPLSNKLVRDTNPSVNDAMTSFMLTFSEREKEIMFLQKRLRESCAKNAQLIKEQTKLKRLELELIRTATKLKEENKNLQKAIFDTYGVHEADQYKHFHNLD</sequence>
<feature type="compositionally biased region" description="Polar residues" evidence="5">
    <location>
        <begin position="153"/>
        <end position="174"/>
    </location>
</feature>
<evidence type="ECO:0000256" key="2">
    <source>
        <dbReference type="ARBA" id="ARBA00023242"/>
    </source>
</evidence>
<feature type="domain" description="HMG box" evidence="6">
    <location>
        <begin position="198"/>
        <end position="264"/>
    </location>
</feature>
<dbReference type="PANTHER" id="PTHR46040">
    <property type="entry name" value="HIGH MOBILITY GROUP PROTEIN 2"/>
    <property type="match status" value="1"/>
</dbReference>
<evidence type="ECO:0000256" key="1">
    <source>
        <dbReference type="ARBA" id="ARBA00023125"/>
    </source>
</evidence>
<feature type="region of interest" description="Disordered" evidence="5">
    <location>
        <begin position="149"/>
        <end position="204"/>
    </location>
</feature>
<dbReference type="CDD" id="cd21980">
    <property type="entry name" value="HMG-box_HMG20"/>
    <property type="match status" value="1"/>
</dbReference>
<evidence type="ECO:0000259" key="6">
    <source>
        <dbReference type="PROSITE" id="PS50118"/>
    </source>
</evidence>
<feature type="DNA-binding region" description="HMG box" evidence="3">
    <location>
        <begin position="198"/>
        <end position="264"/>
    </location>
</feature>
<name>A0A1B6E5K8_9HEMI</name>
<dbReference type="GO" id="GO:0005634">
    <property type="term" value="C:nucleus"/>
    <property type="evidence" value="ECO:0007669"/>
    <property type="project" value="UniProtKB-UniRule"/>
</dbReference>
<dbReference type="InterPro" id="IPR036910">
    <property type="entry name" value="HMG_box_dom_sf"/>
</dbReference>
<evidence type="ECO:0000313" key="7">
    <source>
        <dbReference type="EMBL" id="JAS33198.1"/>
    </source>
</evidence>
<gene>
    <name evidence="7" type="ORF">g.4769</name>
</gene>
<reference evidence="7" key="1">
    <citation type="submission" date="2015-12" db="EMBL/GenBank/DDBJ databases">
        <title>De novo transcriptome assembly of four potential Pierce s Disease insect vectors from Arizona vineyards.</title>
        <authorList>
            <person name="Tassone E.E."/>
        </authorList>
    </citation>
    <scope>NUCLEOTIDE SEQUENCE</scope>
</reference>
<dbReference type="Gene3D" id="1.10.30.10">
    <property type="entry name" value="High mobility group box domain"/>
    <property type="match status" value="1"/>
</dbReference>
<dbReference type="AlphaFoldDB" id="A0A1B6E5K8"/>